<evidence type="ECO:0000313" key="1">
    <source>
        <dbReference type="Proteomes" id="UP000887580"/>
    </source>
</evidence>
<evidence type="ECO:0000313" key="2">
    <source>
        <dbReference type="WBParaSite" id="PS1159_v2.g13702.t1"/>
    </source>
</evidence>
<organism evidence="1 2">
    <name type="scientific">Panagrolaimus sp. PS1159</name>
    <dbReference type="NCBI Taxonomy" id="55785"/>
    <lineage>
        <taxon>Eukaryota</taxon>
        <taxon>Metazoa</taxon>
        <taxon>Ecdysozoa</taxon>
        <taxon>Nematoda</taxon>
        <taxon>Chromadorea</taxon>
        <taxon>Rhabditida</taxon>
        <taxon>Tylenchina</taxon>
        <taxon>Panagrolaimomorpha</taxon>
        <taxon>Panagrolaimoidea</taxon>
        <taxon>Panagrolaimidae</taxon>
        <taxon>Panagrolaimus</taxon>
    </lineage>
</organism>
<proteinExistence type="predicted"/>
<dbReference type="Proteomes" id="UP000887580">
    <property type="component" value="Unplaced"/>
</dbReference>
<reference evidence="2" key="1">
    <citation type="submission" date="2022-11" db="UniProtKB">
        <authorList>
            <consortium name="WormBaseParasite"/>
        </authorList>
    </citation>
    <scope>IDENTIFICATION</scope>
</reference>
<name>A0AC35F462_9BILA</name>
<sequence>MVSMEDIEMVIISKADLFSEATIEYHLKPIISSTNPSKTQYALFSNKNNSKKMIDCFVGHMKETILIQLGIDQVTLKVVAGIQKYPKNELNNLRSQSFDEIKKYKVIVQNTGFSDIIISPKSKSAFASPSSVVNPKKGVKFCLDLEPHYRRNQFDENGKKIEGHRFGIF</sequence>
<dbReference type="WBParaSite" id="PS1159_v2.g13702.t1">
    <property type="protein sequence ID" value="PS1159_v2.g13702.t1"/>
    <property type="gene ID" value="PS1159_v2.g13702"/>
</dbReference>
<protein>
    <submittedName>
        <fullName evidence="2">Uncharacterized protein</fullName>
    </submittedName>
</protein>
<accession>A0AC35F462</accession>